<proteinExistence type="inferred from homology"/>
<feature type="domain" description="Peptidase S8/S53" evidence="7">
    <location>
        <begin position="106"/>
        <end position="362"/>
    </location>
</feature>
<dbReference type="Pfam" id="PF00082">
    <property type="entry name" value="Peptidase_S8"/>
    <property type="match status" value="1"/>
</dbReference>
<comment type="caution">
    <text evidence="8">The sequence shown here is derived from an EMBL/GenBank/DDBJ whole genome shotgun (WGS) entry which is preliminary data.</text>
</comment>
<dbReference type="CDD" id="cd00306">
    <property type="entry name" value="Peptidases_S8_S53"/>
    <property type="match status" value="1"/>
</dbReference>
<evidence type="ECO:0000256" key="5">
    <source>
        <dbReference type="PROSITE-ProRule" id="PRU01240"/>
    </source>
</evidence>
<reference evidence="8" key="1">
    <citation type="submission" date="2021-01" db="EMBL/GenBank/DDBJ databases">
        <title>Whole genome shotgun sequence of Virgisporangium ochraceum NBRC 16418.</title>
        <authorList>
            <person name="Komaki H."/>
            <person name="Tamura T."/>
        </authorList>
    </citation>
    <scope>NUCLEOTIDE SEQUENCE</scope>
    <source>
        <strain evidence="8">NBRC 16418</strain>
    </source>
</reference>
<evidence type="ECO:0000259" key="7">
    <source>
        <dbReference type="Pfam" id="PF00082"/>
    </source>
</evidence>
<dbReference type="EMBL" id="BOPH01000128">
    <property type="protein sequence ID" value="GIJ73966.1"/>
    <property type="molecule type" value="Genomic_DNA"/>
</dbReference>
<gene>
    <name evidence="8" type="ORF">Voc01_088830</name>
</gene>
<accession>A0A8J4A2I5</accession>
<dbReference type="Proteomes" id="UP000635606">
    <property type="component" value="Unassembled WGS sequence"/>
</dbReference>
<feature type="active site" description="Charge relay system" evidence="5">
    <location>
        <position position="115"/>
    </location>
</feature>
<evidence type="ECO:0000256" key="6">
    <source>
        <dbReference type="SAM" id="MobiDB-lite"/>
    </source>
</evidence>
<dbReference type="PROSITE" id="PS51892">
    <property type="entry name" value="SUBTILASE"/>
    <property type="match status" value="1"/>
</dbReference>
<evidence type="ECO:0000256" key="3">
    <source>
        <dbReference type="ARBA" id="ARBA00022801"/>
    </source>
</evidence>
<dbReference type="InterPro" id="IPR050131">
    <property type="entry name" value="Peptidase_S8_subtilisin-like"/>
</dbReference>
<dbReference type="AlphaFoldDB" id="A0A8J4A2I5"/>
<name>A0A8J4A2I5_9ACTN</name>
<dbReference type="PANTHER" id="PTHR43806">
    <property type="entry name" value="PEPTIDASE S8"/>
    <property type="match status" value="1"/>
</dbReference>
<organism evidence="8 9">
    <name type="scientific">Virgisporangium ochraceum</name>
    <dbReference type="NCBI Taxonomy" id="65505"/>
    <lineage>
        <taxon>Bacteria</taxon>
        <taxon>Bacillati</taxon>
        <taxon>Actinomycetota</taxon>
        <taxon>Actinomycetes</taxon>
        <taxon>Micromonosporales</taxon>
        <taxon>Micromonosporaceae</taxon>
        <taxon>Virgisporangium</taxon>
    </lineage>
</organism>
<evidence type="ECO:0000313" key="9">
    <source>
        <dbReference type="Proteomes" id="UP000635606"/>
    </source>
</evidence>
<keyword evidence="2 5" id="KW-0645">Protease</keyword>
<dbReference type="InterPro" id="IPR036852">
    <property type="entry name" value="Peptidase_S8/S53_dom_sf"/>
</dbReference>
<comment type="similarity">
    <text evidence="1 5">Belongs to the peptidase S8 family.</text>
</comment>
<keyword evidence="3 5" id="KW-0378">Hydrolase</keyword>
<feature type="active site" description="Charge relay system" evidence="5">
    <location>
        <position position="330"/>
    </location>
</feature>
<evidence type="ECO:0000256" key="4">
    <source>
        <dbReference type="ARBA" id="ARBA00022825"/>
    </source>
</evidence>
<feature type="region of interest" description="Disordered" evidence="6">
    <location>
        <begin position="73"/>
        <end position="92"/>
    </location>
</feature>
<dbReference type="GO" id="GO:0006508">
    <property type="term" value="P:proteolysis"/>
    <property type="evidence" value="ECO:0007669"/>
    <property type="project" value="UniProtKB-KW"/>
</dbReference>
<keyword evidence="4 5" id="KW-0720">Serine protease</keyword>
<dbReference type="SUPFAM" id="SSF52743">
    <property type="entry name" value="Subtilisin-like"/>
    <property type="match status" value="1"/>
</dbReference>
<sequence>MSRTRLIVEQRYVDHVKSILDDPDRERTTVEPASRMNAPACIVFDGDHADAVGRLDGSVATFGWRPEVDVDHDLDVPVDGQPQDSAAADRPRPIRIAASLEGNTDGEGLTAGCVDTSVAFNDLLFGAVAASPGEVLFDREDLDGDGDDRPDRQAGHATFVAGLILREAPAATVRVEGVLDNSGHALTSQAVDAAIRLAEQKVHVLNLSLGTHAHGEVPLGFRHMLREINPEIVIVAAAGNLKRVGSAFAAPAPFFPASLDGVLSVGAAVPTEGDAGDDRWVPAEYSNHGPWIDLFAYGTRLVSTFFTFQPDRPTADNPPFRGWAEWSGTSFATATVTGKILATMSRMHLTAREAADYLRRDADRHVDLDGYRVPVVTQQQWLGGLKVPYPLEWTR</sequence>
<dbReference type="Gene3D" id="3.40.50.200">
    <property type="entry name" value="Peptidase S8/S53 domain"/>
    <property type="match status" value="1"/>
</dbReference>
<keyword evidence="9" id="KW-1185">Reference proteome</keyword>
<evidence type="ECO:0000256" key="2">
    <source>
        <dbReference type="ARBA" id="ARBA00022670"/>
    </source>
</evidence>
<evidence type="ECO:0000313" key="8">
    <source>
        <dbReference type="EMBL" id="GIJ73966.1"/>
    </source>
</evidence>
<dbReference type="RefSeq" id="WP_203933783.1">
    <property type="nucleotide sequence ID" value="NZ_BOPH01000128.1"/>
</dbReference>
<dbReference type="PANTHER" id="PTHR43806:SF11">
    <property type="entry name" value="CEREVISIN-RELATED"/>
    <property type="match status" value="1"/>
</dbReference>
<protein>
    <recommendedName>
        <fullName evidence="7">Peptidase S8/S53 domain-containing protein</fullName>
    </recommendedName>
</protein>
<dbReference type="GO" id="GO:0004252">
    <property type="term" value="F:serine-type endopeptidase activity"/>
    <property type="evidence" value="ECO:0007669"/>
    <property type="project" value="UniProtKB-UniRule"/>
</dbReference>
<feature type="active site" description="Charge relay system" evidence="5">
    <location>
        <position position="156"/>
    </location>
</feature>
<evidence type="ECO:0000256" key="1">
    <source>
        <dbReference type="ARBA" id="ARBA00011073"/>
    </source>
</evidence>
<dbReference type="InterPro" id="IPR000209">
    <property type="entry name" value="Peptidase_S8/S53_dom"/>
</dbReference>